<evidence type="ECO:0008006" key="9">
    <source>
        <dbReference type="Google" id="ProtNLM"/>
    </source>
</evidence>
<dbReference type="InterPro" id="IPR037038">
    <property type="entry name" value="HepT-like_sf"/>
</dbReference>
<proteinExistence type="inferred from homology"/>
<evidence type="ECO:0000256" key="3">
    <source>
        <dbReference type="ARBA" id="ARBA00022722"/>
    </source>
</evidence>
<gene>
    <name evidence="7" type="ORF">US96_C0012G0007</name>
</gene>
<evidence type="ECO:0000313" key="7">
    <source>
        <dbReference type="EMBL" id="KKQ75378.1"/>
    </source>
</evidence>
<keyword evidence="3" id="KW-0540">Nuclease</keyword>
<accession>A0A0G0K6Q4</accession>
<keyword evidence="2" id="KW-1277">Toxin-antitoxin system</keyword>
<dbReference type="InterPro" id="IPR008201">
    <property type="entry name" value="HepT-like"/>
</dbReference>
<comment type="caution">
    <text evidence="7">The sequence shown here is derived from an EMBL/GenBank/DDBJ whole genome shotgun (WGS) entry which is preliminary data.</text>
</comment>
<reference evidence="7 8" key="1">
    <citation type="journal article" date="2015" name="Nature">
        <title>rRNA introns, odd ribosomes, and small enigmatic genomes across a large radiation of phyla.</title>
        <authorList>
            <person name="Brown C.T."/>
            <person name="Hug L.A."/>
            <person name="Thomas B.C."/>
            <person name="Sharon I."/>
            <person name="Castelle C.J."/>
            <person name="Singh A."/>
            <person name="Wilkins M.J."/>
            <person name="Williams K.H."/>
            <person name="Banfield J.F."/>
        </authorList>
    </citation>
    <scope>NUCLEOTIDE SEQUENCE [LARGE SCALE GENOMIC DNA]</scope>
</reference>
<dbReference type="PANTHER" id="PTHR34139:SF1">
    <property type="entry name" value="RNASE MJ1380-RELATED"/>
    <property type="match status" value="1"/>
</dbReference>
<dbReference type="Pfam" id="PF01934">
    <property type="entry name" value="HepT-like"/>
    <property type="match status" value="1"/>
</dbReference>
<keyword evidence="5" id="KW-0378">Hydrolase</keyword>
<dbReference type="GO" id="GO:0004540">
    <property type="term" value="F:RNA nuclease activity"/>
    <property type="evidence" value="ECO:0007669"/>
    <property type="project" value="InterPro"/>
</dbReference>
<evidence type="ECO:0000313" key="8">
    <source>
        <dbReference type="Proteomes" id="UP000034181"/>
    </source>
</evidence>
<evidence type="ECO:0000256" key="5">
    <source>
        <dbReference type="ARBA" id="ARBA00022801"/>
    </source>
</evidence>
<keyword evidence="4" id="KW-0547">Nucleotide-binding</keyword>
<organism evidence="7 8">
    <name type="scientific">Candidatus Woesebacteria bacterium GW2011_GWB1_38_5b</name>
    <dbReference type="NCBI Taxonomy" id="1618569"/>
    <lineage>
        <taxon>Bacteria</taxon>
        <taxon>Candidatus Woeseibacteriota</taxon>
    </lineage>
</organism>
<dbReference type="EMBL" id="LBUZ01000012">
    <property type="protein sequence ID" value="KKQ75378.1"/>
    <property type="molecule type" value="Genomic_DNA"/>
</dbReference>
<dbReference type="Gene3D" id="1.20.120.580">
    <property type="entry name" value="bsu32300-like"/>
    <property type="match status" value="1"/>
</dbReference>
<evidence type="ECO:0000256" key="1">
    <source>
        <dbReference type="ARBA" id="ARBA00022553"/>
    </source>
</evidence>
<dbReference type="GO" id="GO:0110001">
    <property type="term" value="C:toxin-antitoxin complex"/>
    <property type="evidence" value="ECO:0007669"/>
    <property type="project" value="InterPro"/>
</dbReference>
<dbReference type="AlphaFoldDB" id="A0A0G0K6Q4"/>
<evidence type="ECO:0000256" key="2">
    <source>
        <dbReference type="ARBA" id="ARBA00022649"/>
    </source>
</evidence>
<protein>
    <recommendedName>
        <fullName evidence="9">DUF86 domain-containing protein</fullName>
    </recommendedName>
</protein>
<comment type="similarity">
    <text evidence="6">Belongs to the HepT RNase toxin family.</text>
</comment>
<evidence type="ECO:0000256" key="4">
    <source>
        <dbReference type="ARBA" id="ARBA00022741"/>
    </source>
</evidence>
<dbReference type="PANTHER" id="PTHR34139">
    <property type="entry name" value="UPF0331 PROTEIN MJ0127"/>
    <property type="match status" value="1"/>
</dbReference>
<evidence type="ECO:0000256" key="6">
    <source>
        <dbReference type="ARBA" id="ARBA00024207"/>
    </source>
</evidence>
<dbReference type="GO" id="GO:0000166">
    <property type="term" value="F:nucleotide binding"/>
    <property type="evidence" value="ECO:0007669"/>
    <property type="project" value="UniProtKB-KW"/>
</dbReference>
<dbReference type="GO" id="GO:0016787">
    <property type="term" value="F:hydrolase activity"/>
    <property type="evidence" value="ECO:0007669"/>
    <property type="project" value="UniProtKB-KW"/>
</dbReference>
<dbReference type="Proteomes" id="UP000034181">
    <property type="component" value="Unassembled WGS sequence"/>
</dbReference>
<dbReference type="InterPro" id="IPR051813">
    <property type="entry name" value="HepT_RNase_toxin"/>
</dbReference>
<name>A0A0G0K6Q4_9BACT</name>
<sequence length="124" mass="14496">MGKLKLFTKMTEERKDDILYLNHVIKACEEIASFIKSINKEQFLHDSLIQNAVLHQLSILGEALNNTSNQFKTNHSEIPWREIVGMRNIVIHDYDRVNVEVVWNTVSRDIPQLKLQIKEILNNI</sequence>
<keyword evidence="1" id="KW-0597">Phosphoprotein</keyword>